<dbReference type="RefSeq" id="XP_066918529.1">
    <property type="nucleotide sequence ID" value="XM_067062428.1"/>
</dbReference>
<keyword evidence="1" id="KW-0175">Coiled coil</keyword>
<evidence type="ECO:0000256" key="1">
    <source>
        <dbReference type="SAM" id="Coils"/>
    </source>
</evidence>
<feature type="compositionally biased region" description="Low complexity" evidence="2">
    <location>
        <begin position="966"/>
        <end position="980"/>
    </location>
</feature>
<feature type="compositionally biased region" description="Low complexity" evidence="2">
    <location>
        <begin position="216"/>
        <end position="227"/>
    </location>
</feature>
<feature type="region of interest" description="Disordered" evidence="2">
    <location>
        <begin position="89"/>
        <end position="310"/>
    </location>
</feature>
<proteinExistence type="predicted"/>
<feature type="coiled-coil region" evidence="1">
    <location>
        <begin position="587"/>
        <end position="628"/>
    </location>
</feature>
<feature type="compositionally biased region" description="Basic and acidic residues" evidence="2">
    <location>
        <begin position="190"/>
        <end position="212"/>
    </location>
</feature>
<feature type="compositionally biased region" description="Acidic residues" evidence="2">
    <location>
        <begin position="863"/>
        <end position="872"/>
    </location>
</feature>
<feature type="compositionally biased region" description="Polar residues" evidence="2">
    <location>
        <begin position="286"/>
        <end position="296"/>
    </location>
</feature>
<feature type="compositionally biased region" description="Basic and acidic residues" evidence="2">
    <location>
        <begin position="143"/>
        <end position="156"/>
    </location>
</feature>
<feature type="compositionally biased region" description="Polar residues" evidence="2">
    <location>
        <begin position="952"/>
        <end position="965"/>
    </location>
</feature>
<feature type="compositionally biased region" description="Polar residues" evidence="2">
    <location>
        <begin position="230"/>
        <end position="241"/>
    </location>
</feature>
<feature type="region of interest" description="Disordered" evidence="2">
    <location>
        <begin position="1"/>
        <end position="63"/>
    </location>
</feature>
<evidence type="ECO:0000313" key="4">
    <source>
        <dbReference type="Proteomes" id="UP000594262"/>
    </source>
</evidence>
<feature type="region of interest" description="Disordered" evidence="2">
    <location>
        <begin position="543"/>
        <end position="572"/>
    </location>
</feature>
<evidence type="ECO:0000313" key="3">
    <source>
        <dbReference type="EnsemblMetazoa" id="CLYHEMP004458.5"/>
    </source>
</evidence>
<feature type="coiled-coil region" evidence="1">
    <location>
        <begin position="664"/>
        <end position="705"/>
    </location>
</feature>
<organism evidence="3 4">
    <name type="scientific">Clytia hemisphaerica</name>
    <dbReference type="NCBI Taxonomy" id="252671"/>
    <lineage>
        <taxon>Eukaryota</taxon>
        <taxon>Metazoa</taxon>
        <taxon>Cnidaria</taxon>
        <taxon>Hydrozoa</taxon>
        <taxon>Hydroidolina</taxon>
        <taxon>Leptothecata</taxon>
        <taxon>Obeliida</taxon>
        <taxon>Clytiidae</taxon>
        <taxon>Clytia</taxon>
    </lineage>
</organism>
<accession>A0A7M5UTY1</accession>
<feature type="coiled-coil region" evidence="1">
    <location>
        <begin position="992"/>
        <end position="1135"/>
    </location>
</feature>
<dbReference type="GeneID" id="136805865"/>
<keyword evidence="4" id="KW-1185">Reference proteome</keyword>
<feature type="compositionally biased region" description="Polar residues" evidence="2">
    <location>
        <begin position="179"/>
        <end position="189"/>
    </location>
</feature>
<sequence>MSYLFSTPKSEPIDSESRMVIRRNRSPISPNRVLTSSTSFTETSDPILSAAGPRRKKFSVPSRGTFDANLSGIDLPAVTSDIERRRQRIRRISNGMPPPPVSSKYRGYLPRSSNTISPKLSEDSSCLSTRFNSSPSRYGSAYDNDKSSYSSRDRRGLLFSSKNGRTSEKINFSDDNRSGTETPPKSTAASEKDPYKGDSVEVHVNKNTKGEEEGSSDQQQNNSSNDNTTKKNVLSLTLNLSDKSDVDELSDMESSNNNNNKPRRSASLKVPPRSAPVPLERKVSSPIISANHSTDSLPDLETPRTPNNSATRLKRDYHITDTEIAALRAIIKKADLYDQTVRERMFQVLKIDETDEADAEAIATKVVSDKEIESLKQRLFMSRKELDSYISFTKKMEREKRQSISEKEELETKIQWHERRLSRFENENKTLKQERANLMNQIYELRSKSSKESGHTRQKSVDVAALLSEQSELESSKQRFIHEADVFAQERTKYIKERQRLDEDNRKAHIRNVSLIAQVQHWEKTVKELETEKEDLKTRLSKMTRQSVDEQRKSISAGTLNNNNKLEKTDSIDETDSNNYSCLIETIKFDDSEINRLRKELESAEERYENLKNEFRNLEENQITIDHENMALRDTVNVLTNAKEDSDVRLNDIDTKYRESVTELKTLSIGAEELEKENLRLQKDFELVSSNLAELQQEAVEMELDQDAFKKFLEKLSMELQEKLGEEHVSKDTQADSLQEQAEIVGREIVAHLNPSRKLQEDYEAMKEDKEDLEEEIQFLKFALSNRMEIKSMQKPVEKCDCSKEKEVLKRDYEEAMGRLESLEDEVNRLHQDKQQLLMSFLNLQASQRSSRDVSRIDVGMTTDDDLSDEEGTQSSGSYHSSRRNTGTSSNGDTSDLQERLEDALNQIERLEIEREEMLESLCKQADANNALKDEIEDLKNGGNGGGSSSNVDTRPSSRTGSRPNSAISKSESMASISSERCPNCIENTNEIRKYLSIIEELTEDKLRLERMLNDLELDKDKAESDLAKLTEDFCQMESEMTLVDSEKESTVRSAKEETKLLLRNMQSLQEENQLLEENLKNLDEDRREVLQNLKQAEEDRLGFIRTLQLITEQKESVEEQVELLKAENETLKTGVTGNSIVSPSDLPKAINRCDDVINEHEESGGDIAGQEDFELVQRLLSQEQKADLHLALKRSISTPLGDSVTPTTERAPLERYHSTAVTSPREHPIRRADSVEDIATGEDENKELARQLISLKNEILLFKTKNIELNKSLERSNTLLREERKRRLSERSPATTPVKEYTNVEVDVQQQQQELPLNTITELPDMGERADYVPTRRLSGERRRSAEFKLSEELLTRPRLSSGSFISEDEVANRRKLYGQRKSSMSLDEMYNLFGVTEKNNMETKVLPM</sequence>
<feature type="region of interest" description="Disordered" evidence="2">
    <location>
        <begin position="852"/>
        <end position="897"/>
    </location>
</feature>
<name>A0A7M5UTY1_9CNID</name>
<feature type="coiled-coil region" evidence="1">
    <location>
        <begin position="756"/>
        <end position="840"/>
    </location>
</feature>
<feature type="compositionally biased region" description="Polar residues" evidence="2">
    <location>
        <begin position="26"/>
        <end position="46"/>
    </location>
</feature>
<feature type="region of interest" description="Disordered" evidence="2">
    <location>
        <begin position="937"/>
        <end position="980"/>
    </location>
</feature>
<evidence type="ECO:0000256" key="2">
    <source>
        <dbReference type="SAM" id="MobiDB-lite"/>
    </source>
</evidence>
<reference evidence="3" key="1">
    <citation type="submission" date="2021-01" db="UniProtKB">
        <authorList>
            <consortium name="EnsemblMetazoa"/>
        </authorList>
    </citation>
    <scope>IDENTIFICATION</scope>
</reference>
<feature type="coiled-coil region" evidence="1">
    <location>
        <begin position="393"/>
        <end position="448"/>
    </location>
</feature>
<feature type="compositionally biased region" description="Polar residues" evidence="2">
    <location>
        <begin position="873"/>
        <end position="895"/>
    </location>
</feature>
<feature type="compositionally biased region" description="Polar residues" evidence="2">
    <location>
        <begin position="554"/>
        <end position="564"/>
    </location>
</feature>
<dbReference type="OrthoDB" id="5979077at2759"/>
<dbReference type="EnsemblMetazoa" id="CLYHEMT004458.5">
    <property type="protein sequence ID" value="CLYHEMP004458.5"/>
    <property type="gene ID" value="CLYHEMG004458"/>
</dbReference>
<dbReference type="Proteomes" id="UP000594262">
    <property type="component" value="Unplaced"/>
</dbReference>
<protein>
    <submittedName>
        <fullName evidence="3">Uncharacterized protein</fullName>
    </submittedName>
</protein>
<feature type="compositionally biased region" description="Basic and acidic residues" evidence="2">
    <location>
        <begin position="165"/>
        <end position="178"/>
    </location>
</feature>
<feature type="compositionally biased region" description="Polar residues" evidence="2">
    <location>
        <begin position="111"/>
        <end position="137"/>
    </location>
</feature>